<dbReference type="KEGG" id="hhl:Halha_2432"/>
<gene>
    <name evidence="1" type="ordered locus">Halha_2432</name>
</gene>
<accession>L0KBD9</accession>
<dbReference type="AlphaFoldDB" id="L0KBD9"/>
<dbReference type="EMBL" id="CP003359">
    <property type="protein sequence ID" value="AGB42306.1"/>
    <property type="molecule type" value="Genomic_DNA"/>
</dbReference>
<reference evidence="2" key="1">
    <citation type="submission" date="2012-02" db="EMBL/GenBank/DDBJ databases">
        <title>The complete genome of Halobacteroides halobius DSM 5150.</title>
        <authorList>
            <person name="Lucas S."/>
            <person name="Copeland A."/>
            <person name="Lapidus A."/>
            <person name="Glavina del Rio T."/>
            <person name="Dalin E."/>
            <person name="Tice H."/>
            <person name="Bruce D."/>
            <person name="Goodwin L."/>
            <person name="Pitluck S."/>
            <person name="Peters L."/>
            <person name="Mikhailova N."/>
            <person name="Gu W."/>
            <person name="Kyrpides N."/>
            <person name="Mavromatis K."/>
            <person name="Ivanova N."/>
            <person name="Brettin T."/>
            <person name="Detter J.C."/>
            <person name="Han C."/>
            <person name="Larimer F."/>
            <person name="Land M."/>
            <person name="Hauser L."/>
            <person name="Markowitz V."/>
            <person name="Cheng J.-F."/>
            <person name="Hugenholtz P."/>
            <person name="Woyke T."/>
            <person name="Wu D."/>
            <person name="Tindall B."/>
            <person name="Pomrenke H."/>
            <person name="Brambilla E."/>
            <person name="Klenk H.-P."/>
            <person name="Eisen J.A."/>
        </authorList>
    </citation>
    <scope>NUCLEOTIDE SEQUENCE [LARGE SCALE GENOMIC DNA]</scope>
    <source>
        <strain evidence="2">ATCC 35273 / DSM 5150 / MD-1</strain>
    </source>
</reference>
<dbReference type="HOGENOM" id="CLU_1641400_0_0_9"/>
<dbReference type="eggNOG" id="COG1452">
    <property type="taxonomic scope" value="Bacteria"/>
</dbReference>
<protein>
    <submittedName>
        <fullName evidence="1">Uncharacterized protein</fullName>
    </submittedName>
</protein>
<dbReference type="STRING" id="748449.Halha_2432"/>
<keyword evidence="2" id="KW-1185">Reference proteome</keyword>
<sequence>MLTKGYDDLTSGLDYQINQHYTLGAVAKYDLNQASYEEFATTLEIDYDNFKYDTAMQIDLNTGQLKRWDNSLELKLGPSDWQWQISLNSSYDQLEQKFREANLTLEKMLHKRKLSLSYDHLQGEVWFQYQLLAFPNSGVKVGSNDNEGMLFGGELGRLLDE</sequence>
<evidence type="ECO:0000313" key="2">
    <source>
        <dbReference type="Proteomes" id="UP000010880"/>
    </source>
</evidence>
<proteinExistence type="predicted"/>
<evidence type="ECO:0000313" key="1">
    <source>
        <dbReference type="EMBL" id="AGB42306.1"/>
    </source>
</evidence>
<name>L0KBD9_HALHC</name>
<dbReference type="Proteomes" id="UP000010880">
    <property type="component" value="Chromosome"/>
</dbReference>
<organism evidence="1 2">
    <name type="scientific">Halobacteroides halobius (strain ATCC 35273 / DSM 5150 / MD-1)</name>
    <dbReference type="NCBI Taxonomy" id="748449"/>
    <lineage>
        <taxon>Bacteria</taxon>
        <taxon>Bacillati</taxon>
        <taxon>Bacillota</taxon>
        <taxon>Clostridia</taxon>
        <taxon>Halanaerobiales</taxon>
        <taxon>Halobacteroidaceae</taxon>
        <taxon>Halobacteroides</taxon>
    </lineage>
</organism>
<dbReference type="RefSeq" id="WP_015328020.1">
    <property type="nucleotide sequence ID" value="NC_019978.1"/>
</dbReference>